<dbReference type="Pfam" id="PF02779">
    <property type="entry name" value="Transket_pyr"/>
    <property type="match status" value="1"/>
</dbReference>
<dbReference type="Gene3D" id="3.40.50.970">
    <property type="match status" value="1"/>
</dbReference>
<dbReference type="AlphaFoldDB" id="A0A8S1ZRL8"/>
<dbReference type="GO" id="GO:0007584">
    <property type="term" value="P:response to nutrient"/>
    <property type="evidence" value="ECO:0007669"/>
    <property type="project" value="TreeGrafter"/>
</dbReference>
<dbReference type="InterPro" id="IPR033248">
    <property type="entry name" value="Transketolase_C"/>
</dbReference>
<keyword evidence="7" id="KW-0694">RNA-binding</keyword>
<sequence>MSTVAPPSDQAADLLKKLSLDSKARTLDIPEPTKKTAVYQYGATDSKGQVPSFDRSLSPMLPSDALDPSVFYVPNVYQQPYFYGYGSDYTGYTNSESVDMTSGAYGENASLVYPQGYGYATYPYSPTTSPTPQLGGDGQLYGAQQYQYPFPLTASSGPFVSSVPASTQSKLSTNKAANSASAGASKGGFHKGMNGSAPVKPLNQSALGGGLAAGYQDPRYTHDGFYNPVSWHDGSNFADVQRSVSASGVASSYSKANNNVPASRNQNYRSNSHYTSMYQPASMSGYAPQGYYDRVYPNKSYGQYGSTVRSGMGYGSSGYDSRTNERGWLTTDNKYRSRGRGSYFYGNENIDGLNELNRGPRAKGTKNQKDTIEASLEEVKEQTFDKSNITTGAEEIVTCVLPDREEYNRDDFPVEYKDAMFFIIKSYSEDDVHKSIKYNVWASTPNGNKKLDAAYQEAQQKSGGCPVFLFFSINASGQFVGLAEMKGPVDFNKNIEYWQQDKWTGSFPLKWHIVKDVPNSLLKHITLENNENKPVTNSRDTQEVKLEQGLKVVKIFKEHNSKTCILDDFSFYEAREKTILEKKAKQQQSQKQVWEGKTNDENQTAVVNPCIWWEDEEVEKDKISVGFVFALGRFCRKLSFPSLSHGARRVSTETGKPLNLYSAINQALHIALDTDPRSYVFGEDVGFGGVFRCTTGLAERFGKNRVFNTPLCEQGIVGFGIGLAAMGNRAIVEIQFADYIYPAFDQIVNEAAKFRYRSGNQFNCGGLTIRAPYGAVGHGGHYHSQSPEAFFCHVPGIKVVIPRSPREAKGLLLSCIRDPNPVVFFEPKWLYRQAVEEVPEHDYMIPLSEAEVIREGNDITLVGWGAQLTIMEQACLDAEKEGISCELIDLKTLLPWDKETVEASVKKTGRLLISHEAPVTGGFGAEISATILERCFLKLEAPVSRVCGLDTPFPLVFEPFYMPTKNKILDAIKSTVNY</sequence>
<dbReference type="InterPro" id="IPR007275">
    <property type="entry name" value="YTH_domain"/>
</dbReference>
<evidence type="ECO:0000256" key="3">
    <source>
        <dbReference type="ARBA" id="ARBA00004496"/>
    </source>
</evidence>
<evidence type="ECO:0000256" key="2">
    <source>
        <dbReference type="ARBA" id="ARBA00004305"/>
    </source>
</evidence>
<evidence type="ECO:0000259" key="14">
    <source>
        <dbReference type="PROSITE" id="PS50882"/>
    </source>
</evidence>
<gene>
    <name evidence="15" type="ORF">AARE701A_LOCUS3683</name>
</gene>
<dbReference type="Pfam" id="PF02780">
    <property type="entry name" value="Transketolase_C"/>
    <property type="match status" value="1"/>
</dbReference>
<evidence type="ECO:0000313" key="16">
    <source>
        <dbReference type="Proteomes" id="UP000682877"/>
    </source>
</evidence>
<proteinExistence type="predicted"/>
<dbReference type="SMART" id="SM00861">
    <property type="entry name" value="Transket_pyr"/>
    <property type="match status" value="1"/>
</dbReference>
<keyword evidence="8" id="KW-0809">Transit peptide</keyword>
<comment type="cofactor">
    <cofactor evidence="1">
        <name>thiamine diphosphate</name>
        <dbReference type="ChEBI" id="CHEBI:58937"/>
    </cofactor>
</comment>
<dbReference type="InterPro" id="IPR029061">
    <property type="entry name" value="THDP-binding"/>
</dbReference>
<name>A0A8S1ZRL8_ARAAE</name>
<dbReference type="InterPro" id="IPR009014">
    <property type="entry name" value="Transketo_C/PFOR_II"/>
</dbReference>
<dbReference type="FunFam" id="3.40.50.970:FF:000001">
    <property type="entry name" value="Pyruvate dehydrogenase E1 beta subunit"/>
    <property type="match status" value="1"/>
</dbReference>
<feature type="region of interest" description="Disordered" evidence="13">
    <location>
        <begin position="174"/>
        <end position="201"/>
    </location>
</feature>
<keyword evidence="10" id="KW-0496">Mitochondrion</keyword>
<dbReference type="SUPFAM" id="SSF52922">
    <property type="entry name" value="TK C-terminal domain-like"/>
    <property type="match status" value="1"/>
</dbReference>
<dbReference type="SUPFAM" id="SSF52518">
    <property type="entry name" value="Thiamin diphosphate-binding fold (THDP-binding)"/>
    <property type="match status" value="1"/>
</dbReference>
<dbReference type="InterPro" id="IPR005475">
    <property type="entry name" value="Transketolase-like_Pyr-bd"/>
</dbReference>
<dbReference type="EC" id="1.2.4.4" evidence="5"/>
<comment type="subunit">
    <text evidence="4">Heterotetramer of alpha and beta chains.</text>
</comment>
<dbReference type="GO" id="GO:0003863">
    <property type="term" value="F:branched-chain 2-oxo acid dehydrogenase activity"/>
    <property type="evidence" value="ECO:0007669"/>
    <property type="project" value="UniProtKB-EC"/>
</dbReference>
<evidence type="ECO:0000256" key="9">
    <source>
        <dbReference type="ARBA" id="ARBA00023002"/>
    </source>
</evidence>
<dbReference type="GO" id="GO:0005759">
    <property type="term" value="C:mitochondrial matrix"/>
    <property type="evidence" value="ECO:0007669"/>
    <property type="project" value="UniProtKB-SubCell"/>
</dbReference>
<comment type="subcellular location">
    <subcellularLocation>
        <location evidence="3">Cytoplasm</location>
    </subcellularLocation>
    <subcellularLocation>
        <location evidence="2">Mitochondrion matrix</location>
    </subcellularLocation>
</comment>
<dbReference type="FunFam" id="3.10.590.10:FF:000001">
    <property type="entry name" value="YTH domain family 1, isoform CRA_a"/>
    <property type="match status" value="1"/>
</dbReference>
<dbReference type="PANTHER" id="PTHR42980:SF1">
    <property type="entry name" value="2-OXOISOVALERATE DEHYDROGENASE SUBUNIT BETA, MITOCHONDRIAL"/>
    <property type="match status" value="1"/>
</dbReference>
<feature type="domain" description="YTH" evidence="14">
    <location>
        <begin position="419"/>
        <end position="556"/>
    </location>
</feature>
<dbReference type="Pfam" id="PF04146">
    <property type="entry name" value="YTH"/>
    <property type="match status" value="1"/>
</dbReference>
<evidence type="ECO:0000256" key="1">
    <source>
        <dbReference type="ARBA" id="ARBA00001964"/>
    </source>
</evidence>
<feature type="compositionally biased region" description="Low complexity" evidence="13">
    <location>
        <begin position="174"/>
        <end position="184"/>
    </location>
</feature>
<evidence type="ECO:0000256" key="12">
    <source>
        <dbReference type="ARBA" id="ARBA00082400"/>
    </source>
</evidence>
<dbReference type="GO" id="GO:0009083">
    <property type="term" value="P:branched-chain amino acid catabolic process"/>
    <property type="evidence" value="ECO:0007669"/>
    <property type="project" value="TreeGrafter"/>
</dbReference>
<keyword evidence="16" id="KW-1185">Reference proteome</keyword>
<evidence type="ECO:0000256" key="11">
    <source>
        <dbReference type="ARBA" id="ARBA00051764"/>
    </source>
</evidence>
<accession>A0A8S1ZRL8</accession>
<dbReference type="PROSITE" id="PS50882">
    <property type="entry name" value="YTH"/>
    <property type="match status" value="1"/>
</dbReference>
<comment type="catalytic activity">
    <reaction evidence="11">
        <text>N(6)-[(R)-lipoyl]-L-lysyl-[protein] + 3-methyl-2-oxobutanoate + H(+) = N(6)-[(R)-S(8)-2-methylpropanoyldihydrolipoyl]-L-lysyl-[protein] + CO2</text>
        <dbReference type="Rhea" id="RHEA:13457"/>
        <dbReference type="Rhea" id="RHEA-COMP:10474"/>
        <dbReference type="Rhea" id="RHEA-COMP:10497"/>
        <dbReference type="ChEBI" id="CHEBI:11851"/>
        <dbReference type="ChEBI" id="CHEBI:15378"/>
        <dbReference type="ChEBI" id="CHEBI:16526"/>
        <dbReference type="ChEBI" id="CHEBI:83099"/>
        <dbReference type="ChEBI" id="CHEBI:83142"/>
        <dbReference type="EC" id="1.2.4.4"/>
    </reaction>
    <physiologicalReaction direction="left-to-right" evidence="11">
        <dbReference type="Rhea" id="RHEA:13458"/>
    </physiologicalReaction>
</comment>
<dbReference type="Gene3D" id="3.40.50.920">
    <property type="match status" value="1"/>
</dbReference>
<evidence type="ECO:0000256" key="6">
    <source>
        <dbReference type="ARBA" id="ARBA00022490"/>
    </source>
</evidence>
<reference evidence="15" key="1">
    <citation type="submission" date="2021-01" db="EMBL/GenBank/DDBJ databases">
        <authorList>
            <person name="Bezrukov I."/>
        </authorList>
    </citation>
    <scope>NUCLEOTIDE SEQUENCE</scope>
</reference>
<evidence type="ECO:0000256" key="5">
    <source>
        <dbReference type="ARBA" id="ARBA00012277"/>
    </source>
</evidence>
<dbReference type="EMBL" id="LR999451">
    <property type="protein sequence ID" value="CAE5960233.1"/>
    <property type="molecule type" value="Genomic_DNA"/>
</dbReference>
<dbReference type="CDD" id="cd21134">
    <property type="entry name" value="YTH"/>
    <property type="match status" value="1"/>
</dbReference>
<dbReference type="GO" id="GO:0003723">
    <property type="term" value="F:RNA binding"/>
    <property type="evidence" value="ECO:0007669"/>
    <property type="project" value="UniProtKB-KW"/>
</dbReference>
<evidence type="ECO:0000256" key="4">
    <source>
        <dbReference type="ARBA" id="ARBA00011516"/>
    </source>
</evidence>
<evidence type="ECO:0000256" key="10">
    <source>
        <dbReference type="ARBA" id="ARBA00023128"/>
    </source>
</evidence>
<keyword evidence="9" id="KW-0560">Oxidoreductase</keyword>
<dbReference type="FunFam" id="3.40.50.920:FF:000004">
    <property type="entry name" value="2-oxoisovalerate dehydrogenase subunit beta 1, mitochondrial"/>
    <property type="match status" value="1"/>
</dbReference>
<protein>
    <recommendedName>
        <fullName evidence="5">3-methyl-2-oxobutanoate dehydrogenase (2-methylpropanoyl-transferring)</fullName>
        <ecNumber evidence="5">1.2.4.4</ecNumber>
    </recommendedName>
    <alternativeName>
        <fullName evidence="12">Branched-chain alpha-keto acid dehydrogenase E1 component beta chain</fullName>
    </alternativeName>
</protein>
<dbReference type="Gene3D" id="3.10.590.10">
    <property type="entry name" value="ph1033 like domains"/>
    <property type="match status" value="1"/>
</dbReference>
<evidence type="ECO:0000256" key="13">
    <source>
        <dbReference type="SAM" id="MobiDB-lite"/>
    </source>
</evidence>
<dbReference type="CDD" id="cd07036">
    <property type="entry name" value="TPP_PYR_E1-PDHc-beta_like"/>
    <property type="match status" value="1"/>
</dbReference>
<evidence type="ECO:0000313" key="15">
    <source>
        <dbReference type="EMBL" id="CAE5960233.1"/>
    </source>
</evidence>
<keyword evidence="6" id="KW-0963">Cytoplasm</keyword>
<dbReference type="PANTHER" id="PTHR42980">
    <property type="entry name" value="2-OXOISOVALERATE DEHYDROGENASE SUBUNIT BETA-RELATED"/>
    <property type="match status" value="1"/>
</dbReference>
<evidence type="ECO:0000256" key="7">
    <source>
        <dbReference type="ARBA" id="ARBA00022884"/>
    </source>
</evidence>
<evidence type="ECO:0000256" key="8">
    <source>
        <dbReference type="ARBA" id="ARBA00022946"/>
    </source>
</evidence>
<dbReference type="Proteomes" id="UP000682877">
    <property type="component" value="Chromosome 1"/>
</dbReference>
<organism evidence="15 16">
    <name type="scientific">Arabidopsis arenosa</name>
    <name type="common">Sand rock-cress</name>
    <name type="synonym">Cardaminopsis arenosa</name>
    <dbReference type="NCBI Taxonomy" id="38785"/>
    <lineage>
        <taxon>Eukaryota</taxon>
        <taxon>Viridiplantae</taxon>
        <taxon>Streptophyta</taxon>
        <taxon>Embryophyta</taxon>
        <taxon>Tracheophyta</taxon>
        <taxon>Spermatophyta</taxon>
        <taxon>Magnoliopsida</taxon>
        <taxon>eudicotyledons</taxon>
        <taxon>Gunneridae</taxon>
        <taxon>Pentapetalae</taxon>
        <taxon>rosids</taxon>
        <taxon>malvids</taxon>
        <taxon>Brassicales</taxon>
        <taxon>Brassicaceae</taxon>
        <taxon>Camelineae</taxon>
        <taxon>Arabidopsis</taxon>
    </lineage>
</organism>